<gene>
    <name evidence="15" type="ORF">LSH36_449g03056</name>
</gene>
<dbReference type="EMBL" id="JAODUP010000449">
    <property type="protein sequence ID" value="KAK2149503.1"/>
    <property type="molecule type" value="Genomic_DNA"/>
</dbReference>
<keyword evidence="9" id="KW-0156">Chromatin regulator</keyword>
<keyword evidence="16" id="KW-1185">Reference proteome</keyword>
<dbReference type="PROSITE" id="PS51570">
    <property type="entry name" value="SAM_MT43_SUVAR420_2"/>
    <property type="match status" value="1"/>
</dbReference>
<dbReference type="SMART" id="SM00317">
    <property type="entry name" value="SET"/>
    <property type="match status" value="1"/>
</dbReference>
<evidence type="ECO:0000256" key="3">
    <source>
        <dbReference type="ARBA" id="ARBA00012188"/>
    </source>
</evidence>
<dbReference type="FunFam" id="2.170.270.10:FF:000006">
    <property type="entry name" value="Histone-lysine N-methyltransferase"/>
    <property type="match status" value="1"/>
</dbReference>
<feature type="region of interest" description="Disordered" evidence="13">
    <location>
        <begin position="501"/>
        <end position="520"/>
    </location>
</feature>
<evidence type="ECO:0000256" key="13">
    <source>
        <dbReference type="SAM" id="MobiDB-lite"/>
    </source>
</evidence>
<protein>
    <recommendedName>
        <fullName evidence="3">[histone H4]-N-methyl-L-lysine(20) N-methyltransferase</fullName>
        <ecNumber evidence="3">2.1.1.362</ecNumber>
    </recommendedName>
</protein>
<dbReference type="InterPro" id="IPR025790">
    <property type="entry name" value="Suv4-20_animal"/>
</dbReference>
<evidence type="ECO:0000256" key="4">
    <source>
        <dbReference type="ARBA" id="ARBA00022454"/>
    </source>
</evidence>
<dbReference type="InterPro" id="IPR046341">
    <property type="entry name" value="SET_dom_sf"/>
</dbReference>
<dbReference type="Gene3D" id="2.170.270.10">
    <property type="entry name" value="SET domain"/>
    <property type="match status" value="1"/>
</dbReference>
<keyword evidence="8" id="KW-0949">S-adenosyl-L-methionine</keyword>
<evidence type="ECO:0000256" key="1">
    <source>
        <dbReference type="ARBA" id="ARBA00004123"/>
    </source>
</evidence>
<dbReference type="GO" id="GO:0005694">
    <property type="term" value="C:chromosome"/>
    <property type="evidence" value="ECO:0007669"/>
    <property type="project" value="UniProtKB-SubCell"/>
</dbReference>
<dbReference type="PROSITE" id="PS50280">
    <property type="entry name" value="SET"/>
    <property type="match status" value="1"/>
</dbReference>
<feature type="region of interest" description="Disordered" evidence="13">
    <location>
        <begin position="441"/>
        <end position="460"/>
    </location>
</feature>
<comment type="caution">
    <text evidence="15">The sequence shown here is derived from an EMBL/GenBank/DDBJ whole genome shotgun (WGS) entry which is preliminary data.</text>
</comment>
<proteinExistence type="predicted"/>
<feature type="compositionally biased region" description="Polar residues" evidence="13">
    <location>
        <begin position="767"/>
        <end position="780"/>
    </location>
</feature>
<keyword evidence="6" id="KW-0489">Methyltransferase</keyword>
<keyword evidence="10" id="KW-0805">Transcription regulation</keyword>
<dbReference type="InterPro" id="IPR001214">
    <property type="entry name" value="SET_dom"/>
</dbReference>
<evidence type="ECO:0000256" key="6">
    <source>
        <dbReference type="ARBA" id="ARBA00022603"/>
    </source>
</evidence>
<keyword evidence="4" id="KW-0158">Chromosome</keyword>
<dbReference type="Pfam" id="PF00856">
    <property type="entry name" value="SET"/>
    <property type="match status" value="1"/>
</dbReference>
<accession>A0AAD9JB47</accession>
<keyword evidence="5" id="KW-0678">Repressor</keyword>
<dbReference type="InterPro" id="IPR041938">
    <property type="entry name" value="Hist-Lys_N-MTase_N"/>
</dbReference>
<evidence type="ECO:0000259" key="14">
    <source>
        <dbReference type="PROSITE" id="PS50280"/>
    </source>
</evidence>
<evidence type="ECO:0000256" key="2">
    <source>
        <dbReference type="ARBA" id="ARBA00004286"/>
    </source>
</evidence>
<dbReference type="GO" id="GO:0140941">
    <property type="term" value="F:histone H4K20me methyltransferase activity"/>
    <property type="evidence" value="ECO:0007669"/>
    <property type="project" value="UniProtKB-EC"/>
</dbReference>
<feature type="region of interest" description="Disordered" evidence="13">
    <location>
        <begin position="1"/>
        <end position="22"/>
    </location>
</feature>
<evidence type="ECO:0000256" key="11">
    <source>
        <dbReference type="ARBA" id="ARBA00023163"/>
    </source>
</evidence>
<name>A0AAD9JB47_9ANNE</name>
<organism evidence="15 16">
    <name type="scientific">Paralvinella palmiformis</name>
    <dbReference type="NCBI Taxonomy" id="53620"/>
    <lineage>
        <taxon>Eukaryota</taxon>
        <taxon>Metazoa</taxon>
        <taxon>Spiralia</taxon>
        <taxon>Lophotrochozoa</taxon>
        <taxon>Annelida</taxon>
        <taxon>Polychaeta</taxon>
        <taxon>Sedentaria</taxon>
        <taxon>Canalipalpata</taxon>
        <taxon>Terebellida</taxon>
        <taxon>Terebelliformia</taxon>
        <taxon>Alvinellidae</taxon>
        <taxon>Paralvinella</taxon>
    </lineage>
</organism>
<feature type="region of interest" description="Disordered" evidence="13">
    <location>
        <begin position="282"/>
        <end position="302"/>
    </location>
</feature>
<sequence>MPITRVNSNELTSSRLMPSTGMNARDLSENDDLASSIVLDPYLGFMTHKMNTRFRPVKGKQEEWKSIVAKFKIEQDYEKVYKQFSNCDTLRNYFLTKSKLQRAVFKEHVFRYLRMFDAEAGFELQACHRYSMEEKVGKKGEKIPMLVGCIAEMSAEDEANILIAGQNDFSVMYSCRKNCAQLWLGPASFINHDCRANCKFVSTGRDTACVQVLRDINPGEEITCFYGEDFFGDNNCLCECETCERRLTGAYTPKSPSAKQGLANGYRLRDTNDRLLREKVQVKPKEEAKTSPPAKKNIGPVGYSSENWDMRAENLKKHAHLLTPGELRRRGITRYDAEIILSQGINLPSPKPSSPSCCDTPTSKIGSQAGLSKVPLQLMEKTTMPSKNINRNINKMWRKRRARRRLSCTQQQNALCPDRTCDSVGEGEDANVGHMACTKSGHCSNEKRSDGSTSEVAGSASESQIPLCSQGCNTSHHSSLDQCNTPKPNLWNDMCCSPTASEARSKPVSSGSQVIGDEDSSCNDADLISGSWSQRRSSPLIMMQRKQMPEISPSGDLIQHSTITNSSECMQRLELSSPDDPSLLSVAIKQEKPDSVSTESVVLGDPATAEGAFSLEKSTSSISMPHLRPQMTRSFSRSESCKAEKKPVASSARHRSSSTSQIIEMPVLTKENFDEDDDNIPLARLIDRLDDKACMPSTCRRYSSGLLRVQDTSDRRRTSLKGSKKSRLRPAKLSIDTDSAISSGESTASPRFCPTLERLLTNGLDVNHNSPVKGQSQSRSSRLDMSPRTKRMDSPFSLTSDSSNSQFNDLIPLKTKDRVHEPGSKRCADRPLENGNRNKILRVPKLTIRLRHIESETSDSSAEKGSPVKATQHNIIYEIMPSPESSPAKSRRKRKSSLSFAGAMDSRQSSTKMARKGNSCLTNPQKLTRVKLKIGSIQMGDREIAPVDLQF</sequence>
<dbReference type="Proteomes" id="UP001208570">
    <property type="component" value="Unassembled WGS sequence"/>
</dbReference>
<keyword evidence="7" id="KW-0808">Transferase</keyword>
<comment type="subcellular location">
    <subcellularLocation>
        <location evidence="2">Chromosome</location>
    </subcellularLocation>
    <subcellularLocation>
        <location evidence="1">Nucleus</location>
    </subcellularLocation>
</comment>
<feature type="region of interest" description="Disordered" evidence="13">
    <location>
        <begin position="710"/>
        <end position="732"/>
    </location>
</feature>
<keyword evidence="12" id="KW-0539">Nucleus</keyword>
<feature type="region of interest" description="Disordered" evidence="13">
    <location>
        <begin position="878"/>
        <end position="920"/>
    </location>
</feature>
<feature type="domain" description="SET" evidence="14">
    <location>
        <begin position="48"/>
        <end position="227"/>
    </location>
</feature>
<evidence type="ECO:0000256" key="10">
    <source>
        <dbReference type="ARBA" id="ARBA00023015"/>
    </source>
</evidence>
<dbReference type="Gene3D" id="1.10.10.1700">
    <property type="entry name" value="Histone-lysine N-methyltransferase"/>
    <property type="match status" value="1"/>
</dbReference>
<evidence type="ECO:0000256" key="8">
    <source>
        <dbReference type="ARBA" id="ARBA00022691"/>
    </source>
</evidence>
<dbReference type="GO" id="GO:0032259">
    <property type="term" value="P:methylation"/>
    <property type="evidence" value="ECO:0007669"/>
    <property type="project" value="UniProtKB-KW"/>
</dbReference>
<feature type="compositionally biased region" description="Basic and acidic residues" evidence="13">
    <location>
        <begin position="781"/>
        <end position="793"/>
    </location>
</feature>
<evidence type="ECO:0000313" key="15">
    <source>
        <dbReference type="EMBL" id="KAK2149503.1"/>
    </source>
</evidence>
<dbReference type="PANTHER" id="PTHR12977:SF4">
    <property type="entry name" value="HISTONE-LYSINE N-METHYLTRANSFERASE KMT5B"/>
    <property type="match status" value="1"/>
</dbReference>
<evidence type="ECO:0000256" key="7">
    <source>
        <dbReference type="ARBA" id="ARBA00022679"/>
    </source>
</evidence>
<feature type="region of interest" description="Disordered" evidence="13">
    <location>
        <begin position="632"/>
        <end position="659"/>
    </location>
</feature>
<evidence type="ECO:0000256" key="5">
    <source>
        <dbReference type="ARBA" id="ARBA00022491"/>
    </source>
</evidence>
<keyword evidence="11" id="KW-0804">Transcription</keyword>
<evidence type="ECO:0000313" key="16">
    <source>
        <dbReference type="Proteomes" id="UP001208570"/>
    </source>
</evidence>
<dbReference type="PANTHER" id="PTHR12977">
    <property type="entry name" value="SUPPRESSOR OF VARIEGATION 4-20-RELATED"/>
    <property type="match status" value="1"/>
</dbReference>
<feature type="compositionally biased region" description="Basic and acidic residues" evidence="13">
    <location>
        <begin position="814"/>
        <end position="832"/>
    </location>
</feature>
<feature type="compositionally biased region" description="Polar residues" evidence="13">
    <location>
        <begin position="796"/>
        <end position="808"/>
    </location>
</feature>
<dbReference type="InterPro" id="IPR039977">
    <property type="entry name" value="Suv4-20/Set9"/>
</dbReference>
<dbReference type="AlphaFoldDB" id="A0AAD9JB47"/>
<feature type="compositionally biased region" description="Polar residues" evidence="13">
    <location>
        <begin position="451"/>
        <end position="460"/>
    </location>
</feature>
<evidence type="ECO:0000256" key="12">
    <source>
        <dbReference type="ARBA" id="ARBA00023242"/>
    </source>
</evidence>
<reference evidence="15" key="1">
    <citation type="journal article" date="2023" name="Mol. Biol. Evol.">
        <title>Third-Generation Sequencing Reveals the Adaptive Role of the Epigenome in Three Deep-Sea Polychaetes.</title>
        <authorList>
            <person name="Perez M."/>
            <person name="Aroh O."/>
            <person name="Sun Y."/>
            <person name="Lan Y."/>
            <person name="Juniper S.K."/>
            <person name="Young C.R."/>
            <person name="Angers B."/>
            <person name="Qian P.Y."/>
        </authorList>
    </citation>
    <scope>NUCLEOTIDE SEQUENCE</scope>
    <source>
        <strain evidence="15">P08H-3</strain>
    </source>
</reference>
<feature type="region of interest" description="Disordered" evidence="13">
    <location>
        <begin position="764"/>
        <end position="838"/>
    </location>
</feature>
<feature type="compositionally biased region" description="Basic residues" evidence="13">
    <location>
        <begin position="718"/>
        <end position="730"/>
    </location>
</feature>
<feature type="compositionally biased region" description="Polar residues" evidence="13">
    <location>
        <begin position="501"/>
        <end position="513"/>
    </location>
</feature>
<dbReference type="SUPFAM" id="SSF82199">
    <property type="entry name" value="SET domain"/>
    <property type="match status" value="1"/>
</dbReference>
<dbReference type="EC" id="2.1.1.362" evidence="3"/>
<dbReference type="GO" id="GO:0005634">
    <property type="term" value="C:nucleus"/>
    <property type="evidence" value="ECO:0007669"/>
    <property type="project" value="UniProtKB-SubCell"/>
</dbReference>
<evidence type="ECO:0000256" key="9">
    <source>
        <dbReference type="ARBA" id="ARBA00022853"/>
    </source>
</evidence>
<dbReference type="FunFam" id="1.10.10.1700:FF:000001">
    <property type="entry name" value="Histone-lysine N-methyltransferase"/>
    <property type="match status" value="1"/>
</dbReference>